<dbReference type="AlphaFoldDB" id="M9MCV4"/>
<evidence type="ECO:0000313" key="2">
    <source>
        <dbReference type="EMBL" id="GAC72042.1"/>
    </source>
</evidence>
<keyword evidence="1" id="KW-0472">Membrane</keyword>
<proteinExistence type="predicted"/>
<protein>
    <submittedName>
        <fullName evidence="2">Uncharacterized protein</fullName>
    </submittedName>
</protein>
<dbReference type="OrthoDB" id="10435370at2759"/>
<dbReference type="EMBL" id="DF196772">
    <property type="protein sequence ID" value="GAC72042.1"/>
    <property type="molecule type" value="Genomic_DNA"/>
</dbReference>
<evidence type="ECO:0000256" key="1">
    <source>
        <dbReference type="SAM" id="Phobius"/>
    </source>
</evidence>
<evidence type="ECO:0000313" key="3">
    <source>
        <dbReference type="Proteomes" id="UP000011976"/>
    </source>
</evidence>
<name>M9MCV4_PSEA3</name>
<gene>
    <name evidence="2" type="ORF">PANT_6c00037</name>
</gene>
<organism evidence="2 3">
    <name type="scientific">Pseudozyma antarctica (strain T-34)</name>
    <name type="common">Yeast</name>
    <name type="synonym">Candida antarctica</name>
    <dbReference type="NCBI Taxonomy" id="1151754"/>
    <lineage>
        <taxon>Eukaryota</taxon>
        <taxon>Fungi</taxon>
        <taxon>Dikarya</taxon>
        <taxon>Basidiomycota</taxon>
        <taxon>Ustilaginomycotina</taxon>
        <taxon>Ustilaginomycetes</taxon>
        <taxon>Ustilaginales</taxon>
        <taxon>Ustilaginaceae</taxon>
        <taxon>Moesziomyces</taxon>
    </lineage>
</organism>
<feature type="transmembrane region" description="Helical" evidence="1">
    <location>
        <begin position="251"/>
        <end position="271"/>
    </location>
</feature>
<feature type="transmembrane region" description="Helical" evidence="1">
    <location>
        <begin position="214"/>
        <end position="231"/>
    </location>
</feature>
<feature type="transmembrane region" description="Helical" evidence="1">
    <location>
        <begin position="61"/>
        <end position="77"/>
    </location>
</feature>
<accession>M9MCV4</accession>
<reference evidence="3" key="1">
    <citation type="journal article" date="2013" name="Genome Announc.">
        <title>Genome sequence of the basidiomycetous yeast Pseudozyma antarctica T-34, a producer of the glycolipid biosurfactants mannosylerythritol lipids.</title>
        <authorList>
            <person name="Morita T."/>
            <person name="Koike H."/>
            <person name="Koyama Y."/>
            <person name="Hagiwara H."/>
            <person name="Ito E."/>
            <person name="Fukuoka T."/>
            <person name="Imura T."/>
            <person name="Machida M."/>
            <person name="Kitamoto D."/>
        </authorList>
    </citation>
    <scope>NUCLEOTIDE SEQUENCE [LARGE SCALE GENOMIC DNA]</scope>
    <source>
        <strain evidence="3">T-34</strain>
    </source>
</reference>
<keyword evidence="1" id="KW-1133">Transmembrane helix</keyword>
<sequence>MTLTDTVVPAAQCASELLSLVSLVPVLVAVCARPRNAVYVSAEALTLLSLSSLVWPLNLGAAQLYLCLVVAALVLVYRRQRSILIPLPLPSKGASDQDEVEKALTETPLRRFPYDAKLVASNLIAALVLSFLSSNESLAQRGIQIFAGEPVNTSLAEAVQFQLTWLAAMLALHATMVQAIRVLMLYGFHPSKTPHQDPLHFTLTKHEKQRKPKLPAFVTAWIAISIAAAVAKCMVQVKRVVGDQHHISSHVAVLALTAMQPFMWAGVLVAIRIRNRTRRHITAQ</sequence>
<dbReference type="Proteomes" id="UP000011976">
    <property type="component" value="Unassembled WGS sequence"/>
</dbReference>
<keyword evidence="1" id="KW-0812">Transmembrane</keyword>